<evidence type="ECO:0000256" key="3">
    <source>
        <dbReference type="ARBA" id="ARBA00023242"/>
    </source>
</evidence>
<accession>A0A0V0QV63</accession>
<feature type="compositionally biased region" description="Low complexity" evidence="4">
    <location>
        <begin position="111"/>
        <end position="127"/>
    </location>
</feature>
<dbReference type="OrthoDB" id="288848at2759"/>
<gene>
    <name evidence="5" type="ORF">PPERSA_09728</name>
</gene>
<comment type="caution">
    <text evidence="5">The sequence shown here is derived from an EMBL/GenBank/DDBJ whole genome shotgun (WGS) entry which is preliminary data.</text>
</comment>
<feature type="region of interest" description="Disordered" evidence="4">
    <location>
        <begin position="97"/>
        <end position="127"/>
    </location>
</feature>
<dbReference type="CDD" id="cd22965">
    <property type="entry name" value="DD_DPY30_SDC1"/>
    <property type="match status" value="1"/>
</dbReference>
<sequence length="127" mass="15013">MDPEFNLQDEKEAEFIENKAISTQAEMSRETLPSRMYLEKTTIPFINEALQVLAKERPVNPVEFFSYYLLTHNPYKDGEVYKEAFRAAQDLLEKQKQQELLEEQQEEENGDQQQQQQQIDLPSQQNI</sequence>
<dbReference type="Pfam" id="PF05186">
    <property type="entry name" value="Dpy-30"/>
    <property type="match status" value="1"/>
</dbReference>
<evidence type="ECO:0000256" key="4">
    <source>
        <dbReference type="SAM" id="MobiDB-lite"/>
    </source>
</evidence>
<dbReference type="AlphaFoldDB" id="A0A0V0QV63"/>
<dbReference type="GO" id="GO:0005634">
    <property type="term" value="C:nucleus"/>
    <property type="evidence" value="ECO:0007669"/>
    <property type="project" value="UniProtKB-SubCell"/>
</dbReference>
<evidence type="ECO:0000256" key="1">
    <source>
        <dbReference type="ARBA" id="ARBA00004123"/>
    </source>
</evidence>
<feature type="compositionally biased region" description="Acidic residues" evidence="4">
    <location>
        <begin position="100"/>
        <end position="110"/>
    </location>
</feature>
<dbReference type="EMBL" id="LDAU01000101">
    <property type="protein sequence ID" value="KRX06116.1"/>
    <property type="molecule type" value="Genomic_DNA"/>
</dbReference>
<proteinExistence type="inferred from homology"/>
<dbReference type="InterPro" id="IPR049629">
    <property type="entry name" value="DPY30_SDC1_DD"/>
</dbReference>
<evidence type="ECO:0000256" key="2">
    <source>
        <dbReference type="ARBA" id="ARBA00010849"/>
    </source>
</evidence>
<comment type="subcellular location">
    <subcellularLocation>
        <location evidence="1">Nucleus</location>
    </subcellularLocation>
</comment>
<dbReference type="OMA" id="TIPFINE"/>
<evidence type="ECO:0000313" key="6">
    <source>
        <dbReference type="Proteomes" id="UP000054937"/>
    </source>
</evidence>
<protein>
    <recommendedName>
        <fullName evidence="7">Dpy-30 motif</fullName>
    </recommendedName>
</protein>
<name>A0A0V0QV63_PSEPJ</name>
<evidence type="ECO:0008006" key="7">
    <source>
        <dbReference type="Google" id="ProtNLM"/>
    </source>
</evidence>
<dbReference type="InParanoid" id="A0A0V0QV63"/>
<dbReference type="Proteomes" id="UP000054937">
    <property type="component" value="Unassembled WGS sequence"/>
</dbReference>
<reference evidence="5 6" key="1">
    <citation type="journal article" date="2015" name="Sci. Rep.">
        <title>Genome of the facultative scuticociliatosis pathogen Pseudocohnilembus persalinus provides insight into its virulence through horizontal gene transfer.</title>
        <authorList>
            <person name="Xiong J."/>
            <person name="Wang G."/>
            <person name="Cheng J."/>
            <person name="Tian M."/>
            <person name="Pan X."/>
            <person name="Warren A."/>
            <person name="Jiang C."/>
            <person name="Yuan D."/>
            <person name="Miao W."/>
        </authorList>
    </citation>
    <scope>NUCLEOTIDE SEQUENCE [LARGE SCALE GENOMIC DNA]</scope>
    <source>
        <strain evidence="5">36N120E</strain>
    </source>
</reference>
<organism evidence="5 6">
    <name type="scientific">Pseudocohnilembus persalinus</name>
    <name type="common">Ciliate</name>
    <dbReference type="NCBI Taxonomy" id="266149"/>
    <lineage>
        <taxon>Eukaryota</taxon>
        <taxon>Sar</taxon>
        <taxon>Alveolata</taxon>
        <taxon>Ciliophora</taxon>
        <taxon>Intramacronucleata</taxon>
        <taxon>Oligohymenophorea</taxon>
        <taxon>Scuticociliatia</taxon>
        <taxon>Philasterida</taxon>
        <taxon>Pseudocohnilembidae</taxon>
        <taxon>Pseudocohnilembus</taxon>
    </lineage>
</organism>
<keyword evidence="6" id="KW-1185">Reference proteome</keyword>
<comment type="similarity">
    <text evidence="2">Belongs to the dpy-30 family.</text>
</comment>
<dbReference type="InterPro" id="IPR007858">
    <property type="entry name" value="Dpy-30_motif"/>
</dbReference>
<dbReference type="Gene3D" id="1.20.890.10">
    <property type="entry name" value="cAMP-dependent protein kinase regulatory subunit, dimerization-anchoring domain"/>
    <property type="match status" value="1"/>
</dbReference>
<keyword evidence="3" id="KW-0539">Nucleus</keyword>
<evidence type="ECO:0000313" key="5">
    <source>
        <dbReference type="EMBL" id="KRX06116.1"/>
    </source>
</evidence>